<feature type="transmembrane region" description="Helical" evidence="2">
    <location>
        <begin position="290"/>
        <end position="311"/>
    </location>
</feature>
<dbReference type="SUPFAM" id="SSF50156">
    <property type="entry name" value="PDZ domain-like"/>
    <property type="match status" value="1"/>
</dbReference>
<accession>A0A7S7NPL7</accession>
<protein>
    <submittedName>
        <fullName evidence="4">SpoIIE family protein phosphatase</fullName>
    </submittedName>
</protein>
<dbReference type="InterPro" id="IPR036457">
    <property type="entry name" value="PPM-type-like_dom_sf"/>
</dbReference>
<dbReference type="Gene3D" id="2.30.42.10">
    <property type="match status" value="1"/>
</dbReference>
<dbReference type="KEGG" id="pfer:IRI77_32620"/>
<dbReference type="RefSeq" id="WP_194449120.1">
    <property type="nucleotide sequence ID" value="NZ_CP063849.1"/>
</dbReference>
<dbReference type="PROSITE" id="PS50106">
    <property type="entry name" value="PDZ"/>
    <property type="match status" value="1"/>
</dbReference>
<dbReference type="PANTHER" id="PTHR43156">
    <property type="entry name" value="STAGE II SPORULATION PROTEIN E-RELATED"/>
    <property type="match status" value="1"/>
</dbReference>
<dbReference type="Gene3D" id="3.60.40.10">
    <property type="entry name" value="PPM-type phosphatase domain"/>
    <property type="match status" value="1"/>
</dbReference>
<dbReference type="GO" id="GO:0016791">
    <property type="term" value="F:phosphatase activity"/>
    <property type="evidence" value="ECO:0007669"/>
    <property type="project" value="TreeGrafter"/>
</dbReference>
<sequence>MRLVVIATLSYQLAQTVDSAHFQFGGPARPFDFRSGTLQVAEAALPAAQAGIREGDTILALNGRPLRQRTQVDEYLRTVPSGASLRVTYSHPGQSPQEAAITLAPAVGAARSRSEQLMSLFMEFVTRWFCLALGLFVVIMRPTDPLAWLVLAMMLSFCNLESSAGNLADGWPQPFRALGVWYSTFLQRSWPLWMLLFGLYFPDPSRKPRKVAWTRWALGLPIFLFALVNSLLRAWEHSSRPVPPGLQALVENAGSVVNLLGFVAIGIFFMCLQLKRYSEPDPDARRRLKLLFWGANVSLSPIFALIVYTSIAHVSVGSINPVVLAAVVLMLFLFPATLAYVLVVEKAMDVRVVLRQGLQYALAQRAMRILLGFLIMGIVYFTFETLNDPKTHRPMRLQAIALCATAIILLQRGSGKAAQWIDRRFFREQVETEQVLVKLGEEVRSITDPIELKQRVCRRISESLHVPRVEITANGPGPTHEIAFPLTAGATQLGHLVLGPKLSEEPYSGSDRRLLQTVASQTALALENARLTSAVASEAAQRERIHRELEIAREVQERLFPHHPPVVAGLDYAGRCRPAQSIGGDYYDFFLTSEGRLIVALGDICGKGVPAALLMASLQASLRGLCAGGVNDLGEIMGHLNRLVFDATPRNRFATLWCAVYDPQTRILRHSSAGHGDALVLRSSGATEKAGVRGLALGLTRTARYSCGDLQLQSGDLVAVCTDGVTEAHNPDREEFGDERWQASLQAAAALAPASILDRIIQQVDTFAAGAEQHDDITVMALRVQS</sequence>
<keyword evidence="2" id="KW-1133">Transmembrane helix</keyword>
<evidence type="ECO:0000256" key="2">
    <source>
        <dbReference type="SAM" id="Phobius"/>
    </source>
</evidence>
<dbReference type="PANTHER" id="PTHR43156:SF2">
    <property type="entry name" value="STAGE II SPORULATION PROTEIN E"/>
    <property type="match status" value="1"/>
</dbReference>
<feature type="transmembrane region" description="Helical" evidence="2">
    <location>
        <begin position="365"/>
        <end position="383"/>
    </location>
</feature>
<dbReference type="AlphaFoldDB" id="A0A7S7NPL7"/>
<proteinExistence type="predicted"/>
<feature type="domain" description="PDZ" evidence="3">
    <location>
        <begin position="46"/>
        <end position="91"/>
    </location>
</feature>
<dbReference type="Proteomes" id="UP000593892">
    <property type="component" value="Chromosome"/>
</dbReference>
<dbReference type="SMART" id="SM00331">
    <property type="entry name" value="PP2C_SIG"/>
    <property type="match status" value="1"/>
</dbReference>
<keyword evidence="2" id="KW-0812">Transmembrane</keyword>
<dbReference type="InterPro" id="IPR001932">
    <property type="entry name" value="PPM-type_phosphatase-like_dom"/>
</dbReference>
<feature type="transmembrane region" description="Helical" evidence="2">
    <location>
        <begin position="252"/>
        <end position="270"/>
    </location>
</feature>
<keyword evidence="1" id="KW-0378">Hydrolase</keyword>
<name>A0A7S7NPL7_PALFE</name>
<organism evidence="4 5">
    <name type="scientific">Paludibaculum fermentans</name>
    <dbReference type="NCBI Taxonomy" id="1473598"/>
    <lineage>
        <taxon>Bacteria</taxon>
        <taxon>Pseudomonadati</taxon>
        <taxon>Acidobacteriota</taxon>
        <taxon>Terriglobia</taxon>
        <taxon>Bryobacterales</taxon>
        <taxon>Bryobacteraceae</taxon>
        <taxon>Paludibaculum</taxon>
    </lineage>
</organism>
<dbReference type="Pfam" id="PF17820">
    <property type="entry name" value="PDZ_6"/>
    <property type="match status" value="1"/>
</dbReference>
<evidence type="ECO:0000256" key="1">
    <source>
        <dbReference type="ARBA" id="ARBA00022801"/>
    </source>
</evidence>
<feature type="transmembrane region" description="Helical" evidence="2">
    <location>
        <begin position="120"/>
        <end position="139"/>
    </location>
</feature>
<feature type="transmembrane region" description="Helical" evidence="2">
    <location>
        <begin position="146"/>
        <end position="168"/>
    </location>
</feature>
<dbReference type="InterPro" id="IPR029016">
    <property type="entry name" value="GAF-like_dom_sf"/>
</dbReference>
<dbReference type="Pfam" id="PF07228">
    <property type="entry name" value="SpoIIE"/>
    <property type="match status" value="1"/>
</dbReference>
<evidence type="ECO:0000313" key="5">
    <source>
        <dbReference type="Proteomes" id="UP000593892"/>
    </source>
</evidence>
<dbReference type="InterPro" id="IPR052016">
    <property type="entry name" value="Bact_Sigma-Reg"/>
</dbReference>
<reference evidence="4 5" key="1">
    <citation type="submission" date="2020-10" db="EMBL/GenBank/DDBJ databases">
        <title>Complete genome sequence of Paludibaculum fermentans P105T, a facultatively anaerobic acidobacterium capable of dissimilatory Fe(III) reduction.</title>
        <authorList>
            <person name="Dedysh S.N."/>
            <person name="Beletsky A.V."/>
            <person name="Kulichevskaya I.S."/>
            <person name="Mardanov A.V."/>
            <person name="Ravin N.V."/>
        </authorList>
    </citation>
    <scope>NUCLEOTIDE SEQUENCE [LARGE SCALE GENOMIC DNA]</scope>
    <source>
        <strain evidence="4 5">P105</strain>
    </source>
</reference>
<dbReference type="InterPro" id="IPR041489">
    <property type="entry name" value="PDZ_6"/>
</dbReference>
<feature type="transmembrane region" description="Helical" evidence="2">
    <location>
        <begin position="180"/>
        <end position="201"/>
    </location>
</feature>
<dbReference type="SUPFAM" id="SSF81606">
    <property type="entry name" value="PP2C-like"/>
    <property type="match status" value="1"/>
</dbReference>
<dbReference type="Gene3D" id="3.30.450.40">
    <property type="match status" value="1"/>
</dbReference>
<evidence type="ECO:0000313" key="4">
    <source>
        <dbReference type="EMBL" id="QOY87451.1"/>
    </source>
</evidence>
<feature type="transmembrane region" description="Helical" evidence="2">
    <location>
        <begin position="213"/>
        <end position="232"/>
    </location>
</feature>
<dbReference type="SUPFAM" id="SSF55781">
    <property type="entry name" value="GAF domain-like"/>
    <property type="match status" value="1"/>
</dbReference>
<dbReference type="EMBL" id="CP063849">
    <property type="protein sequence ID" value="QOY87451.1"/>
    <property type="molecule type" value="Genomic_DNA"/>
</dbReference>
<keyword evidence="2" id="KW-0472">Membrane</keyword>
<dbReference type="InterPro" id="IPR036034">
    <property type="entry name" value="PDZ_sf"/>
</dbReference>
<keyword evidence="5" id="KW-1185">Reference proteome</keyword>
<dbReference type="InterPro" id="IPR001478">
    <property type="entry name" value="PDZ"/>
</dbReference>
<gene>
    <name evidence="4" type="ORF">IRI77_32620</name>
</gene>
<feature type="transmembrane region" description="Helical" evidence="2">
    <location>
        <begin position="323"/>
        <end position="344"/>
    </location>
</feature>
<evidence type="ECO:0000259" key="3">
    <source>
        <dbReference type="PROSITE" id="PS50106"/>
    </source>
</evidence>